<keyword evidence="7 9" id="KW-0411">Iron-sulfur</keyword>
<dbReference type="InterPro" id="IPR046408">
    <property type="entry name" value="CIAPIN1"/>
</dbReference>
<feature type="binding site" evidence="9">
    <location>
        <position position="119"/>
    </location>
    <ligand>
        <name>[2Fe-2S] cluster</name>
        <dbReference type="ChEBI" id="CHEBI:190135"/>
    </ligand>
</feature>
<feature type="binding site" evidence="9">
    <location>
        <position position="116"/>
    </location>
    <ligand>
        <name>[2Fe-2S] cluster</name>
        <dbReference type="ChEBI" id="CHEBI:190135"/>
    </ligand>
</feature>
<evidence type="ECO:0000256" key="6">
    <source>
        <dbReference type="ARBA" id="ARBA00023004"/>
    </source>
</evidence>
<evidence type="ECO:0000313" key="11">
    <source>
        <dbReference type="EMBL" id="KAJ8611997.1"/>
    </source>
</evidence>
<evidence type="ECO:0000256" key="5">
    <source>
        <dbReference type="ARBA" id="ARBA00022723"/>
    </source>
</evidence>
<feature type="binding site" evidence="9">
    <location>
        <position position="109"/>
    </location>
    <ligand>
        <name>[2Fe-2S] cluster</name>
        <dbReference type="ChEBI" id="CHEBI:190135"/>
    </ligand>
</feature>
<comment type="cofactor">
    <cofactor evidence="9">
        <name>[2Fe-2S] cluster</name>
        <dbReference type="ChEBI" id="CHEBI:190135"/>
    </cofactor>
</comment>
<evidence type="ECO:0000256" key="1">
    <source>
        <dbReference type="ARBA" id="ARBA00001966"/>
    </source>
</evidence>
<feature type="short sequence motif" description="Cx2C motif 2" evidence="9">
    <location>
        <begin position="155"/>
        <end position="158"/>
    </location>
</feature>
<accession>A0AAD7UMI5</accession>
<evidence type="ECO:0000256" key="2">
    <source>
        <dbReference type="ARBA" id="ARBA00008169"/>
    </source>
</evidence>
<comment type="subunit">
    <text evidence="9">Monomer.</text>
</comment>
<dbReference type="GO" id="GO:0051537">
    <property type="term" value="F:2 iron, 2 sulfur cluster binding"/>
    <property type="evidence" value="ECO:0007669"/>
    <property type="project" value="UniProtKB-UniRule"/>
</dbReference>
<comment type="function">
    <text evidence="9">Component of the cytosolic iron-sulfur (Fe-S) protein assembly (CIA) machinery. Required for the maturation of extramitochondrial Fe-S proteins. Part of an electron transfer chain functioning in an early step of cytosolic Fe-S biogenesis, facilitating the de novo assembly of a [4Fe-4S] cluster on the cytosolic Fe-S scaffold complex. Electrons are transferred from NADPH via a FAD- and FMN-containing diflavin oxidoreductase. Together with the diflavin oxidoreductase, also required for the assembly of the diferric tyrosyl radical cofactor of ribonucleotide reductase (RNR), probably by providing electrons for reduction during radical cofactor maturation in the catalytic small subunit.</text>
</comment>
<dbReference type="GO" id="GO:0005758">
    <property type="term" value="C:mitochondrial intermembrane space"/>
    <property type="evidence" value="ECO:0007669"/>
    <property type="project" value="UniProtKB-SubCell"/>
</dbReference>
<evidence type="ECO:0000256" key="9">
    <source>
        <dbReference type="HAMAP-Rule" id="MF_03115"/>
    </source>
</evidence>
<comment type="subcellular location">
    <subcellularLocation>
        <location evidence="9">Cytoplasm</location>
    </subcellularLocation>
    <subcellularLocation>
        <location evidence="9">Mitochondrion intermembrane space</location>
    </subcellularLocation>
</comment>
<comment type="domain">
    <text evidence="9">The C-terminal domain binds 2 Fe-S clusters but is otherwise mostly in an intrinsically disordered conformation.</text>
</comment>
<feature type="binding site" evidence="9">
    <location>
        <position position="121"/>
    </location>
    <ligand>
        <name>[2Fe-2S] cluster</name>
        <dbReference type="ChEBI" id="CHEBI:190135"/>
    </ligand>
</feature>
<keyword evidence="5 9" id="KW-0479">Metal-binding</keyword>
<evidence type="ECO:0000256" key="4">
    <source>
        <dbReference type="ARBA" id="ARBA00022490"/>
    </source>
</evidence>
<reference evidence="11" key="1">
    <citation type="submission" date="2023-01" db="EMBL/GenBank/DDBJ databases">
        <title>Metagenome sequencing of chrysophaentin producing Chrysophaeum taylorii.</title>
        <authorList>
            <person name="Davison J."/>
            <person name="Bewley C."/>
        </authorList>
    </citation>
    <scope>NUCLEOTIDE SEQUENCE</scope>
    <source>
        <strain evidence="11">NIES-1699</strain>
    </source>
</reference>
<dbReference type="HAMAP" id="MF_03115">
    <property type="entry name" value="Anamorsin"/>
    <property type="match status" value="1"/>
</dbReference>
<dbReference type="Proteomes" id="UP001230188">
    <property type="component" value="Unassembled WGS sequence"/>
</dbReference>
<feature type="binding site" evidence="9">
    <location>
        <position position="144"/>
    </location>
    <ligand>
        <name>[4Fe-4S] cluster</name>
        <dbReference type="ChEBI" id="CHEBI:49883"/>
    </ligand>
</feature>
<evidence type="ECO:0000256" key="3">
    <source>
        <dbReference type="ARBA" id="ARBA00022485"/>
    </source>
</evidence>
<feature type="binding site" evidence="9">
    <location>
        <position position="158"/>
    </location>
    <ligand>
        <name>[4Fe-4S] cluster</name>
        <dbReference type="ChEBI" id="CHEBI:49883"/>
    </ligand>
</feature>
<organism evidence="11 12">
    <name type="scientific">Chrysophaeum taylorii</name>
    <dbReference type="NCBI Taxonomy" id="2483200"/>
    <lineage>
        <taxon>Eukaryota</taxon>
        <taxon>Sar</taxon>
        <taxon>Stramenopiles</taxon>
        <taxon>Ochrophyta</taxon>
        <taxon>Pelagophyceae</taxon>
        <taxon>Pelagomonadales</taxon>
        <taxon>Pelagomonadaceae</taxon>
        <taxon>Chrysophaeum</taxon>
    </lineage>
</organism>
<comment type="cofactor">
    <cofactor evidence="1 9">
        <name>[4Fe-4S] cluster</name>
        <dbReference type="ChEBI" id="CHEBI:49883"/>
    </cofactor>
</comment>
<dbReference type="PANTHER" id="PTHR13273">
    <property type="entry name" value="ANAMORSIN"/>
    <property type="match status" value="1"/>
</dbReference>
<keyword evidence="3 9" id="KW-0004">4Fe-4S</keyword>
<evidence type="ECO:0000256" key="7">
    <source>
        <dbReference type="ARBA" id="ARBA00023014"/>
    </source>
</evidence>
<feature type="binding site" evidence="9">
    <location>
        <position position="147"/>
    </location>
    <ligand>
        <name>[4Fe-4S] cluster</name>
        <dbReference type="ChEBI" id="CHEBI:49883"/>
    </ligand>
</feature>
<keyword evidence="9" id="KW-0001">2Fe-2S</keyword>
<comment type="caution">
    <text evidence="9">Lacks conserved residue(s) required for the propagation of feature annotation.</text>
</comment>
<name>A0AAD7UMI5_9STRA</name>
<feature type="binding site" evidence="9">
    <location>
        <position position="155"/>
    </location>
    <ligand>
        <name>[4Fe-4S] cluster</name>
        <dbReference type="ChEBI" id="CHEBI:49883"/>
    </ligand>
</feature>
<sequence>MDELKVSANSTQEIQEGAAGWNESLRPGGKLMLSLANEALVAEAKLPLLLGGFVISLEESSEKLLCASKPEWETGASAPLKLGDDVVDEDELLAADGLEPPSVPDDVGCSTARKPCANCTCGRADQLAAEEAHDADAAPLSSSCGNCHKGDAFRCEGCPYLGKPAFKPGEEKLILEMTDDL</sequence>
<dbReference type="GO" id="GO:0046872">
    <property type="term" value="F:metal ion binding"/>
    <property type="evidence" value="ECO:0007669"/>
    <property type="project" value="UniProtKB-KW"/>
</dbReference>
<gene>
    <name evidence="11" type="ORF">CTAYLR_004415</name>
</gene>
<comment type="similarity">
    <text evidence="2 9">Belongs to the anamorsin family.</text>
</comment>
<dbReference type="EMBL" id="JAQMWT010000059">
    <property type="protein sequence ID" value="KAJ8611997.1"/>
    <property type="molecule type" value="Genomic_DNA"/>
</dbReference>
<evidence type="ECO:0000259" key="10">
    <source>
        <dbReference type="Pfam" id="PF05093"/>
    </source>
</evidence>
<keyword evidence="8 9" id="KW-0496">Mitochondrion</keyword>
<keyword evidence="4 9" id="KW-0963">Cytoplasm</keyword>
<keyword evidence="12" id="KW-1185">Reference proteome</keyword>
<dbReference type="PANTHER" id="PTHR13273:SF14">
    <property type="entry name" value="ANAMORSIN"/>
    <property type="match status" value="1"/>
</dbReference>
<proteinExistence type="inferred from homology"/>
<feature type="region of interest" description="Fe-S binding site B" evidence="9">
    <location>
        <begin position="144"/>
        <end position="158"/>
    </location>
</feature>
<dbReference type="GO" id="GO:0009055">
    <property type="term" value="F:electron transfer activity"/>
    <property type="evidence" value="ECO:0007669"/>
    <property type="project" value="UniProtKB-UniRule"/>
</dbReference>
<dbReference type="InterPro" id="IPR007785">
    <property type="entry name" value="Anamorsin"/>
</dbReference>
<evidence type="ECO:0000313" key="12">
    <source>
        <dbReference type="Proteomes" id="UP001230188"/>
    </source>
</evidence>
<comment type="domain">
    <text evidence="9">The N-terminal domain has structural similarity with S-adenosyl-L-methionine-dependent methyltransferases, but does not bind S-adenosyl-L-methionine. It is required for correct assembly of the 2 Fe-S clusters.</text>
</comment>
<feature type="short sequence motif" description="Cx2C motif 1" evidence="9">
    <location>
        <begin position="144"/>
        <end position="147"/>
    </location>
</feature>
<dbReference type="AlphaFoldDB" id="A0AAD7UMI5"/>
<dbReference type="Pfam" id="PF05093">
    <property type="entry name" value="CIAPIN1"/>
    <property type="match status" value="1"/>
</dbReference>
<protein>
    <recommendedName>
        <fullName evidence="9">Anamorsin homolog</fullName>
    </recommendedName>
    <alternativeName>
        <fullName evidence="9">Fe-S cluster assembly protein DRE2 homolog</fullName>
    </alternativeName>
</protein>
<comment type="caution">
    <text evidence="11">The sequence shown here is derived from an EMBL/GenBank/DDBJ whole genome shotgun (WGS) entry which is preliminary data.</text>
</comment>
<dbReference type="GO" id="GO:0051539">
    <property type="term" value="F:4 iron, 4 sulfur cluster binding"/>
    <property type="evidence" value="ECO:0007669"/>
    <property type="project" value="UniProtKB-KW"/>
</dbReference>
<keyword evidence="6 9" id="KW-0408">Iron</keyword>
<dbReference type="GO" id="GO:0016226">
    <property type="term" value="P:iron-sulfur cluster assembly"/>
    <property type="evidence" value="ECO:0007669"/>
    <property type="project" value="UniProtKB-UniRule"/>
</dbReference>
<comment type="domain">
    <text evidence="9">The twin Cx2C motifs are involved in the recognition by the mitochondrial MIA40-ERV1 disulfide relay system. The formation of 2 disulfide bonds in the Cx2C motifs through dithiol/disulfide exchange reactions effectively traps the protein in the mitochondrial intermembrane space.</text>
</comment>
<evidence type="ECO:0000256" key="8">
    <source>
        <dbReference type="ARBA" id="ARBA00023128"/>
    </source>
</evidence>
<feature type="domain" description="Anamorsin C-terminal" evidence="10">
    <location>
        <begin position="140"/>
        <end position="171"/>
    </location>
</feature>